<gene>
    <name evidence="2" type="ORF">NCGR_LOCUS24177</name>
</gene>
<evidence type="ECO:0000313" key="3">
    <source>
        <dbReference type="Proteomes" id="UP000604825"/>
    </source>
</evidence>
<dbReference type="Proteomes" id="UP000604825">
    <property type="component" value="Unassembled WGS sequence"/>
</dbReference>
<organism evidence="2 3">
    <name type="scientific">Miscanthus lutarioriparius</name>
    <dbReference type="NCBI Taxonomy" id="422564"/>
    <lineage>
        <taxon>Eukaryota</taxon>
        <taxon>Viridiplantae</taxon>
        <taxon>Streptophyta</taxon>
        <taxon>Embryophyta</taxon>
        <taxon>Tracheophyta</taxon>
        <taxon>Spermatophyta</taxon>
        <taxon>Magnoliopsida</taxon>
        <taxon>Liliopsida</taxon>
        <taxon>Poales</taxon>
        <taxon>Poaceae</taxon>
        <taxon>PACMAD clade</taxon>
        <taxon>Panicoideae</taxon>
        <taxon>Andropogonodae</taxon>
        <taxon>Andropogoneae</taxon>
        <taxon>Saccharinae</taxon>
        <taxon>Miscanthus</taxon>
    </lineage>
</organism>
<dbReference type="AlphaFoldDB" id="A0A811P8G9"/>
<feature type="compositionally biased region" description="Acidic residues" evidence="1">
    <location>
        <begin position="113"/>
        <end position="122"/>
    </location>
</feature>
<sequence length="302" mass="33665">MQALVAEGMIKCALRVRDHCCRRAVYSFDLRLYEVPHCRCHISNLFSVLTSPLLMHRWDVFLPNDMDAHKTWKQMSDICMPCIEDIIMETNERNSADVICGGSRQGASKPDPEHDDADDERGDEAGASRQHAGVLDLEAKDDALHHADDAKADDPDPHVDDVVGDGHRRARQEELRVGLGPEEERQVGAQRELQRQPPRDVREEGASKRVDLDQGDAHEYGDLAEDGRRPPLLARDTCASDSPSVCGGVSIDRIVGAIGTNTRKRPMLVYYQQLECEAQDPNSTVADHTTSTILLGWKDELP</sequence>
<proteinExistence type="predicted"/>
<keyword evidence="3" id="KW-1185">Reference proteome</keyword>
<name>A0A811P8G9_9POAL</name>
<evidence type="ECO:0000256" key="1">
    <source>
        <dbReference type="SAM" id="MobiDB-lite"/>
    </source>
</evidence>
<reference evidence="2" key="1">
    <citation type="submission" date="2020-10" db="EMBL/GenBank/DDBJ databases">
        <authorList>
            <person name="Han B."/>
            <person name="Lu T."/>
            <person name="Zhao Q."/>
            <person name="Huang X."/>
            <person name="Zhao Y."/>
        </authorList>
    </citation>
    <scope>NUCLEOTIDE SEQUENCE</scope>
</reference>
<accession>A0A811P8G9</accession>
<feature type="region of interest" description="Disordered" evidence="1">
    <location>
        <begin position="98"/>
        <end position="130"/>
    </location>
</feature>
<dbReference type="EMBL" id="CAJGYO010000006">
    <property type="protein sequence ID" value="CAD6236198.1"/>
    <property type="molecule type" value="Genomic_DNA"/>
</dbReference>
<feature type="region of interest" description="Disordered" evidence="1">
    <location>
        <begin position="147"/>
        <end position="228"/>
    </location>
</feature>
<evidence type="ECO:0000313" key="2">
    <source>
        <dbReference type="EMBL" id="CAD6236198.1"/>
    </source>
</evidence>
<comment type="caution">
    <text evidence="2">The sequence shown here is derived from an EMBL/GenBank/DDBJ whole genome shotgun (WGS) entry which is preliminary data.</text>
</comment>
<protein>
    <submittedName>
        <fullName evidence="2">Uncharacterized protein</fullName>
    </submittedName>
</protein>